<dbReference type="Gene3D" id="3.30.70.270">
    <property type="match status" value="1"/>
</dbReference>
<evidence type="ECO:0000313" key="14">
    <source>
        <dbReference type="Proteomes" id="UP000199355"/>
    </source>
</evidence>
<evidence type="ECO:0000256" key="3">
    <source>
        <dbReference type="ARBA" id="ARBA00022679"/>
    </source>
</evidence>
<dbReference type="GO" id="GO:0004527">
    <property type="term" value="F:exonuclease activity"/>
    <property type="evidence" value="ECO:0007669"/>
    <property type="project" value="UniProtKB-KW"/>
</dbReference>
<dbReference type="InterPro" id="IPR052117">
    <property type="entry name" value="Cas10/Csm1_subtype-III-A"/>
</dbReference>
<keyword evidence="9" id="KW-0067">ATP-binding</keyword>
<evidence type="ECO:0000313" key="13">
    <source>
        <dbReference type="EMBL" id="SDF50306.1"/>
    </source>
</evidence>
<dbReference type="STRING" id="571438.SAMN05192586_106122"/>
<feature type="domain" description="GGDEF" evidence="12">
    <location>
        <begin position="558"/>
        <end position="701"/>
    </location>
</feature>
<evidence type="ECO:0000256" key="7">
    <source>
        <dbReference type="ARBA" id="ARBA00022801"/>
    </source>
</evidence>
<dbReference type="PROSITE" id="PS50887">
    <property type="entry name" value="GGDEF"/>
    <property type="match status" value="1"/>
</dbReference>
<dbReference type="Pfam" id="PF22335">
    <property type="entry name" value="Cas10-Cmr2_palm2"/>
    <property type="match status" value="1"/>
</dbReference>
<dbReference type="GO" id="GO:0051607">
    <property type="term" value="P:defense response to virus"/>
    <property type="evidence" value="ECO:0007669"/>
    <property type="project" value="UniProtKB-KW"/>
</dbReference>
<dbReference type="InterPro" id="IPR043128">
    <property type="entry name" value="Rev_trsase/Diguanyl_cyclase"/>
</dbReference>
<dbReference type="InterPro" id="IPR013408">
    <property type="entry name" value="Cas10/Csm1"/>
</dbReference>
<evidence type="ECO:0000256" key="11">
    <source>
        <dbReference type="ARBA" id="ARBA00032922"/>
    </source>
</evidence>
<dbReference type="PANTHER" id="PTHR36528">
    <property type="entry name" value="CRISPR SYSTEM SINGLE-STRAND-SPECIFIC DEOXYRIBONUCLEASE CAS10/CSM1 (SUBTYPE III-A)"/>
    <property type="match status" value="1"/>
</dbReference>
<dbReference type="OrthoDB" id="9768769at2"/>
<dbReference type="AlphaFoldDB" id="A0A1G7LLP9"/>
<dbReference type="GO" id="GO:0005524">
    <property type="term" value="F:ATP binding"/>
    <property type="evidence" value="ECO:0007669"/>
    <property type="project" value="UniProtKB-KW"/>
</dbReference>
<keyword evidence="3" id="KW-0808">Transferase</keyword>
<accession>A0A1G7LLP9</accession>
<evidence type="ECO:0000256" key="10">
    <source>
        <dbReference type="ARBA" id="ARBA00023118"/>
    </source>
</evidence>
<keyword evidence="5" id="KW-0547">Nucleotide-binding</keyword>
<keyword evidence="6" id="KW-0255">Endonuclease</keyword>
<proteinExistence type="inferred from homology"/>
<sequence>MTQILPVLAAWLHGIDKFAQRADAPCSQGLEQEYCPHGTSHRHVLYTDYFIERVLPLPPELEGQRSRLARLASAHHRPDASSREEMALKLADCLSSGGDRVDGEADGGYKTARLESVFTNVQLDGKGMPQDAPPLRYRLLRLDDALEPADDSPIFPVTNAGESNSYKELYRNFLDALQEEKSLPLHMGVRHYAASLVSLLEQFTWCVPSSTYKTRADISLYDHAATTAAIVQSLLACPDKEQCLLLCGGEISGIQRFIFGAEGQADKGASKLLRARSLYLQALTRSVWLTLLDRLGLSPAAKIADAGGRYVLLLPDTPQAREILQDLHMEVETWLFKTFQGTVRMTFATVPLRPDDLERARFCERFECFNDALEEAKLRPFATVFRSGTSPVLSVNHKDYARYGECDCCRSRPATSLLDDRTPVCDLCRLLMEQVGRRLPTARYLIFTRSADGVELFGGLRLRLEAQDAKEDVLRAALDVVNMRGHDGFSAVPVAGHLPTVTQADLAQWKAEGRVHNVNGVDFMQGEPVQVGSPKTFAMLAEEARVAGPDGSRLRSVACLAACKADVDNLGLLFGMGFAAEGKQNLFSISRFAMLSRMLNHFFAAHVPRLMQREFPGMYLIFAGGDDLFALGPWSEAVRFAQRLRSDFGRFTGNNPALTFSAGLPVFKPRLPMRALRHAAEEALKASKDQPGKNAATLFGVTAEWPVFHRLCEDGQWLEELCLTGAVTQGFVRRMLGYARACGEFNQGDMRKGLYLAHMAYDMARNCDRSKVSPQDRERLQRMGQDKKEFPCKEMSITWALYRTRITGERNTV</sequence>
<evidence type="ECO:0000256" key="8">
    <source>
        <dbReference type="ARBA" id="ARBA00022839"/>
    </source>
</evidence>
<dbReference type="Pfam" id="PF18211">
    <property type="entry name" value="Csm1_B"/>
    <property type="match status" value="1"/>
</dbReference>
<dbReference type="RefSeq" id="WP_092153363.1">
    <property type="nucleotide sequence ID" value="NZ_FNBX01000006.1"/>
</dbReference>
<keyword evidence="8" id="KW-0269">Exonuclease</keyword>
<comment type="similarity">
    <text evidence="1">Belongs to the CRISPR-associated Cas10/Csm1 family.</text>
</comment>
<dbReference type="NCBIfam" id="TIGR02578">
    <property type="entry name" value="cas_TM1811_Csm1"/>
    <property type="match status" value="1"/>
</dbReference>
<keyword evidence="7" id="KW-0378">Hydrolase</keyword>
<name>A0A1G7LLP9_9BACT</name>
<evidence type="ECO:0000256" key="6">
    <source>
        <dbReference type="ARBA" id="ARBA00022759"/>
    </source>
</evidence>
<dbReference type="GO" id="GO:0016740">
    <property type="term" value="F:transferase activity"/>
    <property type="evidence" value="ECO:0007669"/>
    <property type="project" value="UniProtKB-KW"/>
</dbReference>
<gene>
    <name evidence="13" type="ORF">SAMN05192586_106122</name>
</gene>
<reference evidence="14" key="1">
    <citation type="submission" date="2016-10" db="EMBL/GenBank/DDBJ databases">
        <authorList>
            <person name="Varghese N."/>
            <person name="Submissions S."/>
        </authorList>
    </citation>
    <scope>NUCLEOTIDE SEQUENCE [LARGE SCALE GENOMIC DNA]</scope>
    <source>
        <strain evidence="14">KHC7</strain>
    </source>
</reference>
<evidence type="ECO:0000259" key="12">
    <source>
        <dbReference type="PROSITE" id="PS50887"/>
    </source>
</evidence>
<evidence type="ECO:0000256" key="1">
    <source>
        <dbReference type="ARBA" id="ARBA00005700"/>
    </source>
</evidence>
<dbReference type="PANTHER" id="PTHR36528:SF1">
    <property type="entry name" value="CRISPR SYSTEM SINGLE-STRAND-SPECIFIC DEOXYRIBONUCLEASE CAS10_CSM1 (SUBTYPE III-A)"/>
    <property type="match status" value="1"/>
</dbReference>
<keyword evidence="10" id="KW-0051">Antiviral defense</keyword>
<evidence type="ECO:0000256" key="9">
    <source>
        <dbReference type="ARBA" id="ARBA00022840"/>
    </source>
</evidence>
<dbReference type="InterPro" id="IPR054767">
    <property type="entry name" value="Cas10-Cmr2_palm2"/>
</dbReference>
<evidence type="ECO:0000256" key="2">
    <source>
        <dbReference type="ARBA" id="ARBA00014333"/>
    </source>
</evidence>
<dbReference type="GO" id="GO:0004519">
    <property type="term" value="F:endonuclease activity"/>
    <property type="evidence" value="ECO:0007669"/>
    <property type="project" value="UniProtKB-KW"/>
</dbReference>
<dbReference type="EMBL" id="FNBX01000006">
    <property type="protein sequence ID" value="SDF50306.1"/>
    <property type="molecule type" value="Genomic_DNA"/>
</dbReference>
<protein>
    <recommendedName>
        <fullName evidence="2">CRISPR system single-strand-specific deoxyribonuclease Cas10/Csm1 (subtype III-A)</fullName>
    </recommendedName>
    <alternativeName>
        <fullName evidence="11">Cyclic oligoadenylate synthase</fullName>
    </alternativeName>
</protein>
<dbReference type="Proteomes" id="UP000199355">
    <property type="component" value="Unassembled WGS sequence"/>
</dbReference>
<evidence type="ECO:0000256" key="4">
    <source>
        <dbReference type="ARBA" id="ARBA00022722"/>
    </source>
</evidence>
<dbReference type="InterPro" id="IPR041062">
    <property type="entry name" value="Csm1_B"/>
</dbReference>
<evidence type="ECO:0000256" key="5">
    <source>
        <dbReference type="ARBA" id="ARBA00022741"/>
    </source>
</evidence>
<organism evidence="13 14">
    <name type="scientific">Desulfovibrio legallii</name>
    <dbReference type="NCBI Taxonomy" id="571438"/>
    <lineage>
        <taxon>Bacteria</taxon>
        <taxon>Pseudomonadati</taxon>
        <taxon>Thermodesulfobacteriota</taxon>
        <taxon>Desulfovibrionia</taxon>
        <taxon>Desulfovibrionales</taxon>
        <taxon>Desulfovibrionaceae</taxon>
        <taxon>Desulfovibrio</taxon>
    </lineage>
</organism>
<dbReference type="InterPro" id="IPR000160">
    <property type="entry name" value="GGDEF_dom"/>
</dbReference>
<keyword evidence="4" id="KW-0540">Nuclease</keyword>
<keyword evidence="14" id="KW-1185">Reference proteome</keyword>